<name>A0A2N1N0A6_9GLOM</name>
<organism evidence="1 2">
    <name type="scientific">Rhizophagus irregularis</name>
    <dbReference type="NCBI Taxonomy" id="588596"/>
    <lineage>
        <taxon>Eukaryota</taxon>
        <taxon>Fungi</taxon>
        <taxon>Fungi incertae sedis</taxon>
        <taxon>Mucoromycota</taxon>
        <taxon>Glomeromycotina</taxon>
        <taxon>Glomeromycetes</taxon>
        <taxon>Glomerales</taxon>
        <taxon>Glomeraceae</taxon>
        <taxon>Rhizophagus</taxon>
    </lineage>
</organism>
<evidence type="ECO:0000313" key="1">
    <source>
        <dbReference type="EMBL" id="PKK67328.1"/>
    </source>
</evidence>
<gene>
    <name evidence="1" type="ORF">RhiirC2_852241</name>
</gene>
<proteinExistence type="predicted"/>
<accession>A0A2N1N0A6</accession>
<protein>
    <submittedName>
        <fullName evidence="1">Uncharacterized protein</fullName>
    </submittedName>
</protein>
<dbReference type="Proteomes" id="UP000233469">
    <property type="component" value="Unassembled WGS sequence"/>
</dbReference>
<dbReference type="AlphaFoldDB" id="A0A2N1N0A6"/>
<sequence>MENKMLKCPTLSLPTLDIMHRNYPAIIGNNSTLCFFCDNIMGSNDHLWTCSEIRDIIIDCFKRIGYKLIDLIRQHADKHSLTIMGSNIGSSIYTRSKGLAGLPLDDRFYVGRSFFGLIMFF</sequence>
<comment type="caution">
    <text evidence="1">The sequence shown here is derived from an EMBL/GenBank/DDBJ whole genome shotgun (WGS) entry which is preliminary data.</text>
</comment>
<evidence type="ECO:0000313" key="2">
    <source>
        <dbReference type="Proteomes" id="UP000233469"/>
    </source>
</evidence>
<dbReference type="EMBL" id="LLXL01000973">
    <property type="protein sequence ID" value="PKK67328.1"/>
    <property type="molecule type" value="Genomic_DNA"/>
</dbReference>
<reference evidence="1 2" key="1">
    <citation type="submission" date="2016-04" db="EMBL/GenBank/DDBJ databases">
        <title>Genome analyses suggest a sexual origin of heterokaryosis in a supposedly ancient asexual fungus.</title>
        <authorList>
            <person name="Ropars J."/>
            <person name="Sedzielewska K."/>
            <person name="Noel J."/>
            <person name="Charron P."/>
            <person name="Farinelli L."/>
            <person name="Marton T."/>
            <person name="Kruger M."/>
            <person name="Pelin A."/>
            <person name="Brachmann A."/>
            <person name="Corradi N."/>
        </authorList>
    </citation>
    <scope>NUCLEOTIDE SEQUENCE [LARGE SCALE GENOMIC DNA]</scope>
    <source>
        <strain evidence="1 2">C2</strain>
    </source>
</reference>
<reference evidence="1 2" key="2">
    <citation type="submission" date="2017-10" db="EMBL/GenBank/DDBJ databases">
        <title>Extensive intraspecific genome diversity in a model arbuscular mycorrhizal fungus.</title>
        <authorList>
            <person name="Chen E.C.H."/>
            <person name="Morin E."/>
            <person name="Baudet D."/>
            <person name="Noel J."/>
            <person name="Ndikumana S."/>
            <person name="Charron P."/>
            <person name="St-Onge C."/>
            <person name="Giorgi J."/>
            <person name="Grigoriev I.V."/>
            <person name="Roux C."/>
            <person name="Martin F.M."/>
            <person name="Corradi N."/>
        </authorList>
    </citation>
    <scope>NUCLEOTIDE SEQUENCE [LARGE SCALE GENOMIC DNA]</scope>
    <source>
        <strain evidence="1 2">C2</strain>
    </source>
</reference>